<sequence>MSIPTKNQIIDEAKNESPLDSREILILFGSQTGCGQDVAERIGREARRRLFKTRVLAMDVYDKANLINESLVVFVCSTTGQGEEPDNMKKFWKFLLRKNLPNDILSHLKFTVFGLGDSSYLRYNWPAKKLYKRLIQLGAQSIHPRGDGDDQHYLGYDGALDPWLSGLWKVLMNEFPLPSGMEIIPSDVLYPLLILTQTIIKFLHFLLRLNYLTLPPSFRIQFIKDDSSNSLSLTKTILSDGEFFARVLKNERITSHDHFQDVRHMDYKPGDVAVFRPKNLSEEVEEFIKMMDWVDIADDPFVLIPNQEDRKVPVHWEQVLTLRKLFENYLDIFSTPRRSFFEMLAFFTTNEDHTEKLREFCSPEGQDDLYAYNQRVRRTIVEVLQDFPSAKIPYDYILDLFPEIQPRQFSISSSSQSYPRRIHLTVAIVKYKTRMHEPRRGVCTKWLAGLLTDSRIPLKISKGSMRLPTSLSTPVILIGPGTGVAIMRAFIQERVLQGATENYLFFGCRYREKDYFYKSEWEDYINAQQLKIFIAFSRDQDKKIYVQDLITENAHLIWHIIHEREGYVYLSGRSDNMPTSVINAFKQVFISEGNLDEEKAD</sequence>
<dbReference type="InterPro" id="IPR003097">
    <property type="entry name" value="CysJ-like_FAD-binding"/>
</dbReference>
<dbReference type="InterPro" id="IPR017927">
    <property type="entry name" value="FAD-bd_FR_type"/>
</dbReference>
<evidence type="ECO:0000256" key="7">
    <source>
        <dbReference type="ARBA" id="ARBA00022827"/>
    </source>
</evidence>
<dbReference type="SUPFAM" id="SSF63380">
    <property type="entry name" value="Riboflavin synthase domain-like"/>
    <property type="match status" value="1"/>
</dbReference>
<dbReference type="GO" id="GO:0010181">
    <property type="term" value="F:FMN binding"/>
    <property type="evidence" value="ECO:0007669"/>
    <property type="project" value="InterPro"/>
</dbReference>
<protein>
    <submittedName>
        <fullName evidence="12">9689_t:CDS:1</fullName>
    </submittedName>
</protein>
<dbReference type="PANTHER" id="PTHR19384">
    <property type="entry name" value="NITRIC OXIDE SYNTHASE-RELATED"/>
    <property type="match status" value="1"/>
</dbReference>
<dbReference type="InterPro" id="IPR029039">
    <property type="entry name" value="Flavoprotein-like_sf"/>
</dbReference>
<dbReference type="PROSITE" id="PS50902">
    <property type="entry name" value="FLAVODOXIN_LIKE"/>
    <property type="match status" value="1"/>
</dbReference>
<dbReference type="EMBL" id="CAJVPS010009521">
    <property type="protein sequence ID" value="CAG8650834.1"/>
    <property type="molecule type" value="Genomic_DNA"/>
</dbReference>
<evidence type="ECO:0000259" key="10">
    <source>
        <dbReference type="PROSITE" id="PS50902"/>
    </source>
</evidence>
<dbReference type="GO" id="GO:0016651">
    <property type="term" value="F:oxidoreductase activity, acting on NAD(P)H"/>
    <property type="evidence" value="ECO:0007669"/>
    <property type="project" value="UniProtKB-ARBA"/>
</dbReference>
<dbReference type="PANTHER" id="PTHR19384:SF10">
    <property type="entry name" value="NADPH-DEPENDENT DIFLAVIN OXIDOREDUCTASE 1"/>
    <property type="match status" value="1"/>
</dbReference>
<comment type="subcellular location">
    <subcellularLocation>
        <location evidence="3">Cytoplasm</location>
    </subcellularLocation>
</comment>
<dbReference type="InterPro" id="IPR017938">
    <property type="entry name" value="Riboflavin_synthase-like_b-brl"/>
</dbReference>
<dbReference type="Gene3D" id="3.40.50.80">
    <property type="entry name" value="Nucleotide-binding domain of ferredoxin-NADP reductase (FNR) module"/>
    <property type="match status" value="1"/>
</dbReference>
<evidence type="ECO:0000256" key="9">
    <source>
        <dbReference type="ARBA" id="ARBA00023002"/>
    </source>
</evidence>
<dbReference type="FunFam" id="3.40.50.360:FF:000015">
    <property type="entry name" value="NADPH-dependent diflavin oxidoreductase 1"/>
    <property type="match status" value="1"/>
</dbReference>
<dbReference type="AlphaFoldDB" id="A0A9N9H6H0"/>
<keyword evidence="9" id="KW-0560">Oxidoreductase</keyword>
<evidence type="ECO:0000256" key="2">
    <source>
        <dbReference type="ARBA" id="ARBA00001974"/>
    </source>
</evidence>
<dbReference type="FunFam" id="3.40.50.80:FF:000030">
    <property type="entry name" value="NADPH-dependent diflavin oxidoreductase 1"/>
    <property type="match status" value="1"/>
</dbReference>
<dbReference type="InterPro" id="IPR039261">
    <property type="entry name" value="FNR_nucleotide-bd"/>
</dbReference>
<dbReference type="PROSITE" id="PS51384">
    <property type="entry name" value="FAD_FR"/>
    <property type="match status" value="1"/>
</dbReference>
<evidence type="ECO:0000259" key="11">
    <source>
        <dbReference type="PROSITE" id="PS51384"/>
    </source>
</evidence>
<dbReference type="InterPro" id="IPR028879">
    <property type="entry name" value="NDOR1"/>
</dbReference>
<dbReference type="InterPro" id="IPR008254">
    <property type="entry name" value="Flavodoxin/NO_synth"/>
</dbReference>
<reference evidence="12" key="1">
    <citation type="submission" date="2021-06" db="EMBL/GenBank/DDBJ databases">
        <authorList>
            <person name="Kallberg Y."/>
            <person name="Tangrot J."/>
            <person name="Rosling A."/>
        </authorList>
    </citation>
    <scope>NUCLEOTIDE SEQUENCE</scope>
    <source>
        <strain evidence="12">FL130A</strain>
    </source>
</reference>
<dbReference type="InterPro" id="IPR001709">
    <property type="entry name" value="Flavoprot_Pyr_Nucl_cyt_Rdtase"/>
</dbReference>
<dbReference type="InterPro" id="IPR023173">
    <property type="entry name" value="NADPH_Cyt_P450_Rdtase_alpha"/>
</dbReference>
<dbReference type="GO" id="GO:0160246">
    <property type="term" value="F:NADPH-iron-sulfur [2Fe-2S] protein oxidoreductase activity"/>
    <property type="evidence" value="ECO:0007669"/>
    <property type="project" value="InterPro"/>
</dbReference>
<dbReference type="SUPFAM" id="SSF52218">
    <property type="entry name" value="Flavoproteins"/>
    <property type="match status" value="1"/>
</dbReference>
<proteinExistence type="inferred from homology"/>
<evidence type="ECO:0000256" key="1">
    <source>
        <dbReference type="ARBA" id="ARBA00001917"/>
    </source>
</evidence>
<dbReference type="Proteomes" id="UP000789508">
    <property type="component" value="Unassembled WGS sequence"/>
</dbReference>
<feature type="non-terminal residue" evidence="12">
    <location>
        <position position="601"/>
    </location>
</feature>
<feature type="domain" description="Flavodoxin-like" evidence="10">
    <location>
        <begin position="24"/>
        <end position="168"/>
    </location>
</feature>
<comment type="cofactor">
    <cofactor evidence="1">
        <name>FMN</name>
        <dbReference type="ChEBI" id="CHEBI:58210"/>
    </cofactor>
</comment>
<dbReference type="HAMAP" id="MF_03178">
    <property type="entry name" value="NDOR1"/>
    <property type="match status" value="1"/>
</dbReference>
<comment type="cofactor">
    <cofactor evidence="2">
        <name>FAD</name>
        <dbReference type="ChEBI" id="CHEBI:57692"/>
    </cofactor>
</comment>
<dbReference type="Gene3D" id="3.40.50.360">
    <property type="match status" value="1"/>
</dbReference>
<dbReference type="InterPro" id="IPR001433">
    <property type="entry name" value="OxRdtase_FAD/NAD-bd"/>
</dbReference>
<dbReference type="InterPro" id="IPR001094">
    <property type="entry name" value="Flavdoxin-like"/>
</dbReference>
<evidence type="ECO:0000256" key="5">
    <source>
        <dbReference type="ARBA" id="ARBA00022630"/>
    </source>
</evidence>
<dbReference type="PRINTS" id="PR00369">
    <property type="entry name" value="FLAVODOXIN"/>
</dbReference>
<evidence type="ECO:0000256" key="8">
    <source>
        <dbReference type="ARBA" id="ARBA00022857"/>
    </source>
</evidence>
<keyword evidence="7" id="KW-0274">FAD</keyword>
<keyword evidence="4" id="KW-0963">Cytoplasm</keyword>
<evidence type="ECO:0000313" key="13">
    <source>
        <dbReference type="Proteomes" id="UP000789508"/>
    </source>
</evidence>
<feature type="domain" description="FAD-binding FR-type" evidence="11">
    <location>
        <begin position="240"/>
        <end position="468"/>
    </location>
</feature>
<dbReference type="GO" id="GO:0005634">
    <property type="term" value="C:nucleus"/>
    <property type="evidence" value="ECO:0007669"/>
    <property type="project" value="UniProtKB-ARBA"/>
</dbReference>
<dbReference type="GO" id="GO:0005829">
    <property type="term" value="C:cytosol"/>
    <property type="evidence" value="ECO:0007669"/>
    <property type="project" value="TreeGrafter"/>
</dbReference>
<dbReference type="OrthoDB" id="1856718at2759"/>
<gene>
    <name evidence="12" type="ORF">ALEPTO_LOCUS10002</name>
</gene>
<evidence type="ECO:0000256" key="3">
    <source>
        <dbReference type="ARBA" id="ARBA00004496"/>
    </source>
</evidence>
<dbReference type="Gene3D" id="2.40.30.10">
    <property type="entry name" value="Translation factors"/>
    <property type="match status" value="1"/>
</dbReference>
<comment type="caution">
    <text evidence="12">The sequence shown here is derived from an EMBL/GenBank/DDBJ whole genome shotgun (WGS) entry which is preliminary data.</text>
</comment>
<keyword evidence="6" id="KW-0288">FMN</keyword>
<dbReference type="SUPFAM" id="SSF52343">
    <property type="entry name" value="Ferredoxin reductase-like, C-terminal NADP-linked domain"/>
    <property type="match status" value="1"/>
</dbReference>
<evidence type="ECO:0000256" key="4">
    <source>
        <dbReference type="ARBA" id="ARBA00022490"/>
    </source>
</evidence>
<keyword evidence="5" id="KW-0285">Flavoprotein</keyword>
<keyword evidence="13" id="KW-1185">Reference proteome</keyword>
<dbReference type="Pfam" id="PF00175">
    <property type="entry name" value="NAD_binding_1"/>
    <property type="match status" value="1"/>
</dbReference>
<evidence type="ECO:0000256" key="6">
    <source>
        <dbReference type="ARBA" id="ARBA00022643"/>
    </source>
</evidence>
<dbReference type="Gene3D" id="1.20.990.10">
    <property type="entry name" value="NADPH-cytochrome p450 Reductase, Chain A, domain 3"/>
    <property type="match status" value="1"/>
</dbReference>
<evidence type="ECO:0000313" key="12">
    <source>
        <dbReference type="EMBL" id="CAG8650834.1"/>
    </source>
</evidence>
<organism evidence="12 13">
    <name type="scientific">Ambispora leptoticha</name>
    <dbReference type="NCBI Taxonomy" id="144679"/>
    <lineage>
        <taxon>Eukaryota</taxon>
        <taxon>Fungi</taxon>
        <taxon>Fungi incertae sedis</taxon>
        <taxon>Mucoromycota</taxon>
        <taxon>Glomeromycotina</taxon>
        <taxon>Glomeromycetes</taxon>
        <taxon>Archaeosporales</taxon>
        <taxon>Ambisporaceae</taxon>
        <taxon>Ambispora</taxon>
    </lineage>
</organism>
<accession>A0A9N9H6H0</accession>
<dbReference type="Pfam" id="PF00258">
    <property type="entry name" value="Flavodoxin_1"/>
    <property type="match status" value="1"/>
</dbReference>
<dbReference type="PRINTS" id="PR00371">
    <property type="entry name" value="FPNCR"/>
</dbReference>
<dbReference type="GO" id="GO:0050660">
    <property type="term" value="F:flavin adenine dinucleotide binding"/>
    <property type="evidence" value="ECO:0007669"/>
    <property type="project" value="TreeGrafter"/>
</dbReference>
<keyword evidence="8" id="KW-0521">NADP</keyword>
<name>A0A9N9H6H0_9GLOM</name>
<dbReference type="Pfam" id="PF00667">
    <property type="entry name" value="FAD_binding_1"/>
    <property type="match status" value="1"/>
</dbReference>